<dbReference type="InterPro" id="IPR005312">
    <property type="entry name" value="DUF1759"/>
</dbReference>
<reference evidence="1" key="1">
    <citation type="submission" date="2020-08" db="EMBL/GenBank/DDBJ databases">
        <title>Multicomponent nature underlies the extraordinary mechanical properties of spider dragline silk.</title>
        <authorList>
            <person name="Kono N."/>
            <person name="Nakamura H."/>
            <person name="Mori M."/>
            <person name="Yoshida Y."/>
            <person name="Ohtoshi R."/>
            <person name="Malay A.D."/>
            <person name="Moran D.A.P."/>
            <person name="Tomita M."/>
            <person name="Numata K."/>
            <person name="Arakawa K."/>
        </authorList>
    </citation>
    <scope>NUCLEOTIDE SEQUENCE</scope>
</reference>
<dbReference type="EMBL" id="BMAW01071072">
    <property type="protein sequence ID" value="GFT76376.1"/>
    <property type="molecule type" value="Genomic_DNA"/>
</dbReference>
<dbReference type="Pfam" id="PF03564">
    <property type="entry name" value="DUF1759"/>
    <property type="match status" value="1"/>
</dbReference>
<gene>
    <name evidence="1" type="primary">AVEN_2658_1</name>
    <name evidence="1" type="ORF">NPIL_465741</name>
</gene>
<dbReference type="Proteomes" id="UP000887013">
    <property type="component" value="Unassembled WGS sequence"/>
</dbReference>
<dbReference type="OrthoDB" id="7762859at2759"/>
<evidence type="ECO:0000313" key="2">
    <source>
        <dbReference type="Proteomes" id="UP000887013"/>
    </source>
</evidence>
<dbReference type="AlphaFoldDB" id="A0A8X6PKY5"/>
<protein>
    <submittedName>
        <fullName evidence="1">Integrase catalytic domain-containing protein</fullName>
    </submittedName>
</protein>
<accession>A0A8X6PKY5</accession>
<comment type="caution">
    <text evidence="1">The sequence shown here is derived from an EMBL/GenBank/DDBJ whole genome shotgun (WGS) entry which is preliminary data.</text>
</comment>
<keyword evidence="2" id="KW-1185">Reference proteome</keyword>
<evidence type="ECO:0000313" key="1">
    <source>
        <dbReference type="EMBL" id="GFT76376.1"/>
    </source>
</evidence>
<organism evidence="1 2">
    <name type="scientific">Nephila pilipes</name>
    <name type="common">Giant wood spider</name>
    <name type="synonym">Nephila maculata</name>
    <dbReference type="NCBI Taxonomy" id="299642"/>
    <lineage>
        <taxon>Eukaryota</taxon>
        <taxon>Metazoa</taxon>
        <taxon>Ecdysozoa</taxon>
        <taxon>Arthropoda</taxon>
        <taxon>Chelicerata</taxon>
        <taxon>Arachnida</taxon>
        <taxon>Araneae</taxon>
        <taxon>Araneomorphae</taxon>
        <taxon>Entelegynae</taxon>
        <taxon>Araneoidea</taxon>
        <taxon>Nephilidae</taxon>
        <taxon>Nephila</taxon>
    </lineage>
</organism>
<sequence length="90" mass="9749">MSALRTSSNLNASNLENTASALKLPKPRFSGDSGIFVELFNCFDNATGSNDSLTKIEKFLRLISLLSGHACNVVNGFKISEQNYDSCLNS</sequence>
<name>A0A8X6PKY5_NEPPI</name>
<proteinExistence type="predicted"/>